<organism evidence="1 2">
    <name type="scientific">Dreissena polymorpha</name>
    <name type="common">Zebra mussel</name>
    <name type="synonym">Mytilus polymorpha</name>
    <dbReference type="NCBI Taxonomy" id="45954"/>
    <lineage>
        <taxon>Eukaryota</taxon>
        <taxon>Metazoa</taxon>
        <taxon>Spiralia</taxon>
        <taxon>Lophotrochozoa</taxon>
        <taxon>Mollusca</taxon>
        <taxon>Bivalvia</taxon>
        <taxon>Autobranchia</taxon>
        <taxon>Heteroconchia</taxon>
        <taxon>Euheterodonta</taxon>
        <taxon>Imparidentia</taxon>
        <taxon>Neoheterodontei</taxon>
        <taxon>Myida</taxon>
        <taxon>Dreissenoidea</taxon>
        <taxon>Dreissenidae</taxon>
        <taxon>Dreissena</taxon>
    </lineage>
</organism>
<evidence type="ECO:0000313" key="1">
    <source>
        <dbReference type="EMBL" id="KAH3755488.1"/>
    </source>
</evidence>
<sequence>MPQGGKRDTVAAMRQGDYLKDYFNSPAGLVPWQDRMVGVKMPYNRTFRERSLTCYNRGILV</sequence>
<name>A0A9D4DUH7_DREPO</name>
<keyword evidence="2" id="KW-1185">Reference proteome</keyword>
<evidence type="ECO:0000313" key="2">
    <source>
        <dbReference type="Proteomes" id="UP000828390"/>
    </source>
</evidence>
<reference evidence="1" key="2">
    <citation type="submission" date="2020-11" db="EMBL/GenBank/DDBJ databases">
        <authorList>
            <person name="McCartney M.A."/>
            <person name="Auch B."/>
            <person name="Kono T."/>
            <person name="Mallez S."/>
            <person name="Becker A."/>
            <person name="Gohl D.M."/>
            <person name="Silverstein K.A.T."/>
            <person name="Koren S."/>
            <person name="Bechman K.B."/>
            <person name="Herman A."/>
            <person name="Abrahante J.E."/>
            <person name="Garbe J."/>
        </authorList>
    </citation>
    <scope>NUCLEOTIDE SEQUENCE</scope>
    <source>
        <strain evidence="1">Duluth1</strain>
        <tissue evidence="1">Whole animal</tissue>
    </source>
</reference>
<reference evidence="1" key="1">
    <citation type="journal article" date="2019" name="bioRxiv">
        <title>The Genome of the Zebra Mussel, Dreissena polymorpha: A Resource for Invasive Species Research.</title>
        <authorList>
            <person name="McCartney M.A."/>
            <person name="Auch B."/>
            <person name="Kono T."/>
            <person name="Mallez S."/>
            <person name="Zhang Y."/>
            <person name="Obille A."/>
            <person name="Becker A."/>
            <person name="Abrahante J.E."/>
            <person name="Garbe J."/>
            <person name="Badalamenti J.P."/>
            <person name="Herman A."/>
            <person name="Mangelson H."/>
            <person name="Liachko I."/>
            <person name="Sullivan S."/>
            <person name="Sone E.D."/>
            <person name="Koren S."/>
            <person name="Silverstein K.A.T."/>
            <person name="Beckman K.B."/>
            <person name="Gohl D.M."/>
        </authorList>
    </citation>
    <scope>NUCLEOTIDE SEQUENCE</scope>
    <source>
        <strain evidence="1">Duluth1</strain>
        <tissue evidence="1">Whole animal</tissue>
    </source>
</reference>
<dbReference type="AlphaFoldDB" id="A0A9D4DUH7"/>
<proteinExistence type="predicted"/>
<dbReference type="EMBL" id="JAIWYP010000010">
    <property type="protein sequence ID" value="KAH3755488.1"/>
    <property type="molecule type" value="Genomic_DNA"/>
</dbReference>
<accession>A0A9D4DUH7</accession>
<dbReference type="Proteomes" id="UP000828390">
    <property type="component" value="Unassembled WGS sequence"/>
</dbReference>
<comment type="caution">
    <text evidence="1">The sequence shown here is derived from an EMBL/GenBank/DDBJ whole genome shotgun (WGS) entry which is preliminary data.</text>
</comment>
<protein>
    <submittedName>
        <fullName evidence="1">Uncharacterized protein</fullName>
    </submittedName>
</protein>
<gene>
    <name evidence="1" type="ORF">DPMN_190184</name>
</gene>